<evidence type="ECO:0000256" key="3">
    <source>
        <dbReference type="ARBA" id="ARBA00022692"/>
    </source>
</evidence>
<feature type="transmembrane region" description="Helical" evidence="6">
    <location>
        <begin position="106"/>
        <end position="129"/>
    </location>
</feature>
<protein>
    <recommendedName>
        <fullName evidence="9">Anion transporter</fullName>
    </recommendedName>
</protein>
<reference evidence="7 8" key="1">
    <citation type="submission" date="2017-05" db="EMBL/GenBank/DDBJ databases">
        <title>Complete and WGS of Bordetella genogroups.</title>
        <authorList>
            <person name="Spilker T."/>
            <person name="LiPuma J."/>
        </authorList>
    </citation>
    <scope>NUCLEOTIDE SEQUENCE [LARGE SCALE GENOMIC DNA]</scope>
    <source>
        <strain evidence="7 8">AU17610</strain>
    </source>
</reference>
<dbReference type="PANTHER" id="PTHR10283">
    <property type="entry name" value="SOLUTE CARRIER FAMILY 13 MEMBER"/>
    <property type="match status" value="1"/>
</dbReference>
<feature type="transmembrane region" description="Helical" evidence="6">
    <location>
        <begin position="141"/>
        <end position="162"/>
    </location>
</feature>
<dbReference type="AlphaFoldDB" id="A0A261STC5"/>
<feature type="transmembrane region" description="Helical" evidence="6">
    <location>
        <begin position="43"/>
        <end position="60"/>
    </location>
</feature>
<evidence type="ECO:0000256" key="1">
    <source>
        <dbReference type="ARBA" id="ARBA00004141"/>
    </source>
</evidence>
<feature type="transmembrane region" description="Helical" evidence="6">
    <location>
        <begin position="168"/>
        <end position="186"/>
    </location>
</feature>
<dbReference type="InterPro" id="IPR030676">
    <property type="entry name" value="CitT-rel"/>
</dbReference>
<evidence type="ECO:0000256" key="6">
    <source>
        <dbReference type="SAM" id="Phobius"/>
    </source>
</evidence>
<evidence type="ECO:0000256" key="4">
    <source>
        <dbReference type="ARBA" id="ARBA00022989"/>
    </source>
</evidence>
<feature type="transmembrane region" description="Helical" evidence="6">
    <location>
        <begin position="470"/>
        <end position="490"/>
    </location>
</feature>
<organism evidence="7 8">
    <name type="scientific">Bordetella genomosp. 1</name>
    <dbReference type="NCBI Taxonomy" id="1395607"/>
    <lineage>
        <taxon>Bacteria</taxon>
        <taxon>Pseudomonadati</taxon>
        <taxon>Pseudomonadota</taxon>
        <taxon>Betaproteobacteria</taxon>
        <taxon>Burkholderiales</taxon>
        <taxon>Alcaligenaceae</taxon>
        <taxon>Bordetella</taxon>
    </lineage>
</organism>
<comment type="similarity">
    <text evidence="2">Belongs to the SLC13A/DASS transporter (TC 2.A.47) family. DIT1 subfamily.</text>
</comment>
<feature type="transmembrane region" description="Helical" evidence="6">
    <location>
        <begin position="67"/>
        <end position="86"/>
    </location>
</feature>
<evidence type="ECO:0000256" key="2">
    <source>
        <dbReference type="ARBA" id="ARBA00007349"/>
    </source>
</evidence>
<dbReference type="OrthoDB" id="9766267at2"/>
<proteinExistence type="inferred from homology"/>
<feature type="transmembrane region" description="Helical" evidence="6">
    <location>
        <begin position="342"/>
        <end position="361"/>
    </location>
</feature>
<evidence type="ECO:0000313" key="8">
    <source>
        <dbReference type="Proteomes" id="UP000217005"/>
    </source>
</evidence>
<keyword evidence="4 6" id="KW-1133">Transmembrane helix</keyword>
<dbReference type="RefSeq" id="WP_094824744.1">
    <property type="nucleotide sequence ID" value="NZ_NEVL01000001.1"/>
</dbReference>
<keyword evidence="5 6" id="KW-0472">Membrane</keyword>
<dbReference type="PIRSF" id="PIRSF002457">
    <property type="entry name" value="DASS"/>
    <property type="match status" value="1"/>
</dbReference>
<dbReference type="InterPro" id="IPR001898">
    <property type="entry name" value="SLC13A/DASS"/>
</dbReference>
<dbReference type="Pfam" id="PF00939">
    <property type="entry name" value="Na_sulph_symp"/>
    <property type="match status" value="1"/>
</dbReference>
<feature type="transmembrane region" description="Helical" evidence="6">
    <location>
        <begin position="193"/>
        <end position="215"/>
    </location>
</feature>
<feature type="transmembrane region" description="Helical" evidence="6">
    <location>
        <begin position="235"/>
        <end position="258"/>
    </location>
</feature>
<dbReference type="Proteomes" id="UP000217005">
    <property type="component" value="Unassembled WGS sequence"/>
</dbReference>
<comment type="caution">
    <text evidence="7">The sequence shown here is derived from an EMBL/GenBank/DDBJ whole genome shotgun (WGS) entry which is preliminary data.</text>
</comment>
<evidence type="ECO:0000313" key="7">
    <source>
        <dbReference type="EMBL" id="OZI40629.1"/>
    </source>
</evidence>
<evidence type="ECO:0008006" key="9">
    <source>
        <dbReference type="Google" id="ProtNLM"/>
    </source>
</evidence>
<dbReference type="GO" id="GO:0005886">
    <property type="term" value="C:plasma membrane"/>
    <property type="evidence" value="ECO:0007669"/>
    <property type="project" value="TreeGrafter"/>
</dbReference>
<feature type="transmembrane region" description="Helical" evidence="6">
    <location>
        <begin position="381"/>
        <end position="398"/>
    </location>
</feature>
<feature type="transmembrane region" description="Helical" evidence="6">
    <location>
        <begin position="405"/>
        <end position="424"/>
    </location>
</feature>
<feature type="transmembrane region" description="Helical" evidence="6">
    <location>
        <begin position="17"/>
        <end position="37"/>
    </location>
</feature>
<dbReference type="PANTHER" id="PTHR10283:SF82">
    <property type="entry name" value="SOLUTE CARRIER FAMILY 13 MEMBER 2"/>
    <property type="match status" value="1"/>
</dbReference>
<gene>
    <name evidence="7" type="ORF">CEG14_02385</name>
</gene>
<comment type="subcellular location">
    <subcellularLocation>
        <location evidence="1">Membrane</location>
        <topology evidence="1">Multi-pass membrane protein</topology>
    </subcellularLocation>
</comment>
<dbReference type="GO" id="GO:0008514">
    <property type="term" value="F:organic anion transmembrane transporter activity"/>
    <property type="evidence" value="ECO:0007669"/>
    <property type="project" value="UniProtKB-ARBA"/>
</dbReference>
<accession>A0A261STC5</accession>
<name>A0A261STC5_9BORD</name>
<dbReference type="NCBIfam" id="TIGR00785">
    <property type="entry name" value="dass"/>
    <property type="match status" value="1"/>
</dbReference>
<dbReference type="GO" id="GO:1905039">
    <property type="term" value="P:carboxylic acid transmembrane transport"/>
    <property type="evidence" value="ECO:0007669"/>
    <property type="project" value="UniProtKB-ARBA"/>
</dbReference>
<feature type="transmembrane region" description="Helical" evidence="6">
    <location>
        <begin position="430"/>
        <end position="449"/>
    </location>
</feature>
<sequence length="496" mass="52524">MTAQAAVPAPQAPKKKIPLGLVAGILALIVVLMLPMPADLPPAGHRMIAILVFAVVVWITEAVSYEASAIMITTLMAFLLGTAPTIKNPEVLYGTSAAISMALTGFSNSALALVTGALFIAAAMTFTGLDRRIALITLSRIGTSTTRIMIGAIAVTIVLSLVVPSATARSAAVVPIMMGVIAAFGVDKRSNIAAGIMIIVAQATSIWNVGIQTAAAQNLLTKGFMEKMLGDRVSWAEWLIAGAPWSIIMSVVLVFIVLKMLPPEADNIAGGKEAVQAELDALGPMTGPQKRLLGVSIMLLLLWATEKSLHNFDTTSTTYFGLVLLLLPRFGVMTWKDVQSRIPWGTVIVFGVGISLGTALLTTQAGQWLGNQVVTHTGLDHLGPLAIFSILAAFLIVIHLGFASATALTSAMLPILISVLATLPGEFNRLGMTMLLGFVVSYGFILPINAPQNMVCLGTETFTAKQFARVGIVITIVGYLLMVLFGATYWRWLGWL</sequence>
<evidence type="ECO:0000256" key="5">
    <source>
        <dbReference type="ARBA" id="ARBA00023136"/>
    </source>
</evidence>
<dbReference type="EMBL" id="NEVL01000001">
    <property type="protein sequence ID" value="OZI40629.1"/>
    <property type="molecule type" value="Genomic_DNA"/>
</dbReference>
<keyword evidence="3 6" id="KW-0812">Transmembrane</keyword>